<keyword evidence="5" id="KW-1185">Reference proteome</keyword>
<evidence type="ECO:0000313" key="5">
    <source>
        <dbReference type="Proteomes" id="UP000801492"/>
    </source>
</evidence>
<dbReference type="Gene3D" id="2.60.40.690">
    <property type="entry name" value="Alpha-macroglobulin, receptor-binding domain"/>
    <property type="match status" value="1"/>
</dbReference>
<feature type="non-terminal residue" evidence="4">
    <location>
        <position position="627"/>
    </location>
</feature>
<evidence type="ECO:0000313" key="4">
    <source>
        <dbReference type="EMBL" id="KAF2885263.1"/>
    </source>
</evidence>
<feature type="non-terminal residue" evidence="4">
    <location>
        <position position="1"/>
    </location>
</feature>
<dbReference type="Proteomes" id="UP000801492">
    <property type="component" value="Unassembled WGS sequence"/>
</dbReference>
<protein>
    <recommendedName>
        <fullName evidence="3">Alpha-macroglobulin receptor-binding domain-containing protein</fullName>
    </recommendedName>
</protein>
<dbReference type="Gene3D" id="1.50.10.20">
    <property type="match status" value="1"/>
</dbReference>
<dbReference type="PANTHER" id="PTHR11412">
    <property type="entry name" value="MACROGLOBULIN / COMPLEMENT"/>
    <property type="match status" value="1"/>
</dbReference>
<accession>A0A8K0CDG6</accession>
<dbReference type="InterPro" id="IPR011626">
    <property type="entry name" value="Alpha-macroglobulin_TED"/>
</dbReference>
<evidence type="ECO:0000256" key="1">
    <source>
        <dbReference type="ARBA" id="ARBA00022729"/>
    </source>
</evidence>
<dbReference type="InterPro" id="IPR036595">
    <property type="entry name" value="A-macroglobulin_rcpt-bd_sf"/>
</dbReference>
<dbReference type="Pfam" id="PF07677">
    <property type="entry name" value="A2M_recep"/>
    <property type="match status" value="1"/>
</dbReference>
<keyword evidence="1" id="KW-0732">Signal</keyword>
<dbReference type="InterPro" id="IPR050473">
    <property type="entry name" value="A2M/Complement_sys"/>
</dbReference>
<comment type="caution">
    <text evidence="4">The sequence shown here is derived from an EMBL/GenBank/DDBJ whole genome shotgun (WGS) entry which is preliminary data.</text>
</comment>
<name>A0A8K0CDG6_IGNLU</name>
<dbReference type="OrthoDB" id="2142040at2759"/>
<dbReference type="SMART" id="SM01361">
    <property type="entry name" value="A2M_recep"/>
    <property type="match status" value="1"/>
</dbReference>
<organism evidence="4 5">
    <name type="scientific">Ignelater luminosus</name>
    <name type="common">Cucubano</name>
    <name type="synonym">Pyrophorus luminosus</name>
    <dbReference type="NCBI Taxonomy" id="2038154"/>
    <lineage>
        <taxon>Eukaryota</taxon>
        <taxon>Metazoa</taxon>
        <taxon>Ecdysozoa</taxon>
        <taxon>Arthropoda</taxon>
        <taxon>Hexapoda</taxon>
        <taxon>Insecta</taxon>
        <taxon>Pterygota</taxon>
        <taxon>Neoptera</taxon>
        <taxon>Endopterygota</taxon>
        <taxon>Coleoptera</taxon>
        <taxon>Polyphaga</taxon>
        <taxon>Elateriformia</taxon>
        <taxon>Elateroidea</taxon>
        <taxon>Elateridae</taxon>
        <taxon>Agrypninae</taxon>
        <taxon>Pyrophorini</taxon>
        <taxon>Ignelater</taxon>
    </lineage>
</organism>
<dbReference type="InterPro" id="IPR009048">
    <property type="entry name" value="A-macroglobulin_rcpt-bd"/>
</dbReference>
<dbReference type="InterPro" id="IPR008930">
    <property type="entry name" value="Terpenoid_cyclase/PrenylTrfase"/>
</dbReference>
<sequence>NFLKHLFFLRVWNFNDESGFSQVLHLDTPKSLVPGSESGELLVAGGLALPGMLKKHEGGGLAGTLASLAPILKLKHLGIKANASERKNLLERLPKHIQTILSYRKPDNSFSEHQMVGSHKSTVSILKALMETQTYFSIDPDVIQGATRWVQLRQEDDGSFTPLPADVKFSPLSLSFDVYRKNNSKEISLLEQIAEITAETLITFHEYPIENSEEIYSFGKATNFLENVLPKIENSEAVSAVTLALVLYRSKKANWAIEKLRNSSTTEDGEFGWPHIMPKRDAADWLYESESSRTLKEPLVATVEDYKASVYSLWTFCQIGDFKFAESVARYLFYRSHMLDKHPELLYPAVKVFSHFDSLVNDRHRSLTVSLATSGMELTDTLELKTDKPPQILHLPSLPTKVFVYATGAGCATIQGKINYSTYSVSNQTSLIELWSGIVQEILPDRSSVEEIEGKLPMLKIKHCFRWKGTIPSGVLRLEVSLFSGFELASITQIVVTPTEHMAEMQHGYFANNLWFVFANISTTCPICVQYIVRSSFIVSSLRPAFARIYPASREDLAAETFFHTHGSSNLLRGITEDDLITWFGKNTSRPVEYNMESPDCKKNRSIQTEKDVRITTDNPVFTTPLQ</sequence>
<dbReference type="EMBL" id="VTPC01089974">
    <property type="protein sequence ID" value="KAF2885263.1"/>
    <property type="molecule type" value="Genomic_DNA"/>
</dbReference>
<proteinExistence type="predicted"/>
<dbReference type="AlphaFoldDB" id="A0A8K0CDG6"/>
<dbReference type="SUPFAM" id="SSF48239">
    <property type="entry name" value="Terpenoid cyclases/Protein prenyltransferases"/>
    <property type="match status" value="1"/>
</dbReference>
<evidence type="ECO:0000259" key="3">
    <source>
        <dbReference type="SMART" id="SM01361"/>
    </source>
</evidence>
<feature type="domain" description="Alpha-macroglobulin receptor-binding" evidence="3">
    <location>
        <begin position="473"/>
        <end position="563"/>
    </location>
</feature>
<gene>
    <name evidence="4" type="ORF">ILUMI_20929</name>
</gene>
<dbReference type="PANTHER" id="PTHR11412:SF136">
    <property type="entry name" value="CD109 ANTIGEN"/>
    <property type="match status" value="1"/>
</dbReference>
<dbReference type="Pfam" id="PF07678">
    <property type="entry name" value="TED_complement"/>
    <property type="match status" value="1"/>
</dbReference>
<evidence type="ECO:0000256" key="2">
    <source>
        <dbReference type="ARBA" id="ARBA00022966"/>
    </source>
</evidence>
<reference evidence="4" key="1">
    <citation type="submission" date="2019-08" db="EMBL/GenBank/DDBJ databases">
        <title>The genome of the North American firefly Photinus pyralis.</title>
        <authorList>
            <consortium name="Photinus pyralis genome working group"/>
            <person name="Fallon T.R."/>
            <person name="Sander Lower S.E."/>
            <person name="Weng J.-K."/>
        </authorList>
    </citation>
    <scope>NUCLEOTIDE SEQUENCE</scope>
    <source>
        <strain evidence="4">TRF0915ILg1</strain>
        <tissue evidence="4">Whole body</tissue>
    </source>
</reference>
<dbReference type="GO" id="GO:0005615">
    <property type="term" value="C:extracellular space"/>
    <property type="evidence" value="ECO:0007669"/>
    <property type="project" value="InterPro"/>
</dbReference>
<keyword evidence="2" id="KW-0882">Thioester bond</keyword>
<dbReference type="SUPFAM" id="SSF49410">
    <property type="entry name" value="Alpha-macroglobulin receptor domain"/>
    <property type="match status" value="1"/>
</dbReference>